<evidence type="ECO:0000313" key="1">
    <source>
        <dbReference type="EMBL" id="NKY23122.1"/>
    </source>
</evidence>
<accession>A0A7X6QZH7</accession>
<proteinExistence type="predicted"/>
<dbReference type="RefSeq" id="WP_168630237.1">
    <property type="nucleotide sequence ID" value="NZ_JAAXOX010000004.1"/>
</dbReference>
<protein>
    <submittedName>
        <fullName evidence="1">Uncharacterized protein</fullName>
    </submittedName>
</protein>
<reference evidence="1 2" key="1">
    <citation type="submission" date="2020-04" db="EMBL/GenBank/DDBJ databases">
        <title>MicrobeNet Type strains.</title>
        <authorList>
            <person name="Nicholson A.C."/>
        </authorList>
    </citation>
    <scope>NUCLEOTIDE SEQUENCE [LARGE SCALE GENOMIC DNA]</scope>
    <source>
        <strain evidence="1 2">ATCC BAA-788</strain>
    </source>
</reference>
<comment type="caution">
    <text evidence="1">The sequence shown here is derived from an EMBL/GenBank/DDBJ whole genome shotgun (WGS) entry which is preliminary data.</text>
</comment>
<dbReference type="Proteomes" id="UP000581206">
    <property type="component" value="Unassembled WGS sequence"/>
</dbReference>
<gene>
    <name evidence="1" type="ORF">HGA03_10655</name>
</gene>
<evidence type="ECO:0000313" key="2">
    <source>
        <dbReference type="Proteomes" id="UP000581206"/>
    </source>
</evidence>
<keyword evidence="2" id="KW-1185">Reference proteome</keyword>
<organism evidence="1 2">
    <name type="scientific">Cellulomonas denverensis</name>
    <dbReference type="NCBI Taxonomy" id="264297"/>
    <lineage>
        <taxon>Bacteria</taxon>
        <taxon>Bacillati</taxon>
        <taxon>Actinomycetota</taxon>
        <taxon>Actinomycetes</taxon>
        <taxon>Micrococcales</taxon>
        <taxon>Cellulomonadaceae</taxon>
        <taxon>Cellulomonas</taxon>
    </lineage>
</organism>
<dbReference type="AlphaFoldDB" id="A0A7X6QZH7"/>
<dbReference type="EMBL" id="JAAXOX010000004">
    <property type="protein sequence ID" value="NKY23122.1"/>
    <property type="molecule type" value="Genomic_DNA"/>
</dbReference>
<name>A0A7X6QZH7_9CELL</name>
<sequence>MRNALTPARARKAFAHDVAVKDERLAIFARYARSFGVSTGYEDADVDAVYQWLAGIVTLDSSIDLVAATTGDPWLNTEPLILDPMSLSLAWDFGLFLGEAKIHRFPSLRWELGAGPRRNVNFQRPAVGHYVHPNGYREQWEVMWRAEAALISAALNEGPYPALVRFVNYWPEDG</sequence>